<feature type="region of interest" description="Disordered" evidence="1">
    <location>
        <begin position="129"/>
        <end position="208"/>
    </location>
</feature>
<accession>A0A1D3CWM4</accession>
<dbReference type="AlphaFoldDB" id="A0A1D3CWM4"/>
<proteinExistence type="predicted"/>
<dbReference type="Proteomes" id="UP000095192">
    <property type="component" value="Unassembled WGS sequence"/>
</dbReference>
<gene>
    <name evidence="2" type="ORF">cyc_00725</name>
</gene>
<organism evidence="2 3">
    <name type="scientific">Cyclospora cayetanensis</name>
    <dbReference type="NCBI Taxonomy" id="88456"/>
    <lineage>
        <taxon>Eukaryota</taxon>
        <taxon>Sar</taxon>
        <taxon>Alveolata</taxon>
        <taxon>Apicomplexa</taxon>
        <taxon>Conoidasida</taxon>
        <taxon>Coccidia</taxon>
        <taxon>Eucoccidiorida</taxon>
        <taxon>Eimeriorina</taxon>
        <taxon>Eimeriidae</taxon>
        <taxon>Cyclospora</taxon>
    </lineage>
</organism>
<protein>
    <submittedName>
        <fullName evidence="2">Subtilase family protein</fullName>
    </submittedName>
</protein>
<evidence type="ECO:0000256" key="1">
    <source>
        <dbReference type="SAM" id="MobiDB-lite"/>
    </source>
</evidence>
<evidence type="ECO:0000313" key="3">
    <source>
        <dbReference type="Proteomes" id="UP000095192"/>
    </source>
</evidence>
<comment type="caution">
    <text evidence="2">The sequence shown here is derived from an EMBL/GenBank/DDBJ whole genome shotgun (WGS) entry which is preliminary data.</text>
</comment>
<reference evidence="2 3" key="1">
    <citation type="journal article" date="2016" name="BMC Genomics">
        <title>Comparative genomics reveals Cyclospora cayetanensis possesses coccidia-like metabolism and invasion components but unique surface antigens.</title>
        <authorList>
            <person name="Liu S."/>
            <person name="Wang L."/>
            <person name="Zheng H."/>
            <person name="Xu Z."/>
            <person name="Roellig D.M."/>
            <person name="Li N."/>
            <person name="Frace M.A."/>
            <person name="Tang K."/>
            <person name="Arrowood M.J."/>
            <person name="Moss D.M."/>
            <person name="Zhang L."/>
            <person name="Feng Y."/>
            <person name="Xiao L."/>
        </authorList>
    </citation>
    <scope>NUCLEOTIDE SEQUENCE [LARGE SCALE GENOMIC DNA]</scope>
    <source>
        <strain evidence="2 3">CHN_HEN01</strain>
    </source>
</reference>
<keyword evidence="3" id="KW-1185">Reference proteome</keyword>
<evidence type="ECO:0000313" key="2">
    <source>
        <dbReference type="EMBL" id="OEH75584.1"/>
    </source>
</evidence>
<dbReference type="InParanoid" id="A0A1D3CWM4"/>
<feature type="compositionally biased region" description="Basic and acidic residues" evidence="1">
    <location>
        <begin position="350"/>
        <end position="366"/>
    </location>
</feature>
<name>A0A1D3CWM4_9EIME</name>
<dbReference type="VEuPathDB" id="ToxoDB:cyc_00725"/>
<feature type="region of interest" description="Disordered" evidence="1">
    <location>
        <begin position="59"/>
        <end position="92"/>
    </location>
</feature>
<dbReference type="EMBL" id="JROU02001686">
    <property type="protein sequence ID" value="OEH75584.1"/>
    <property type="molecule type" value="Genomic_DNA"/>
</dbReference>
<feature type="region of interest" description="Disordered" evidence="1">
    <location>
        <begin position="336"/>
        <end position="366"/>
    </location>
</feature>
<sequence length="412" mass="43585">MGQRPLPPRGPLLPLGCHRSVGGGLPLRRPPLIMPRTLRRLCLFLLVLLLLLLRKAPAARGTPNKGPARQGLAASPGQGGRPSAKRGPQGIVPLDASLDASLDLPLDQREPQLREQSSAALLRGERRVYGERDHETPQPAAGAAGTAASKGRRPHRQRRDGVADLHASQIVDRAPGEPPSGGAPKIFFQEGPPPKPTLSGLGAPGDPRGVSTERLRAVVQTYALETPLSALGAPRSARAASTIAVPLGMPIETDEEGSLDAAQEEGENAGEERLDGLGVAIEDLQLSLRRIEARVPPGGSATVALRVMAGAPVKLSVRLLTDWKQTAATLKEATMTAAGGHLQKPQQKAELSRREERNGEKDVREKTSLTLPFFEGPVEFTASPISSIRQRLGPLELDEGQTGGASFAAYTV</sequence>